<organism evidence="2 3">
    <name type="scientific">Saltatorellus ferox</name>
    <dbReference type="NCBI Taxonomy" id="2528018"/>
    <lineage>
        <taxon>Bacteria</taxon>
        <taxon>Pseudomonadati</taxon>
        <taxon>Planctomycetota</taxon>
        <taxon>Planctomycetia</taxon>
        <taxon>Planctomycetia incertae sedis</taxon>
        <taxon>Saltatorellus</taxon>
    </lineage>
</organism>
<proteinExistence type="predicted"/>
<dbReference type="OrthoDB" id="9759819at2"/>
<evidence type="ECO:0000259" key="1">
    <source>
        <dbReference type="Pfam" id="PF09848"/>
    </source>
</evidence>
<protein>
    <recommendedName>
        <fullName evidence="1">Schlafen group 3-like DNA/RNA helicase domain-containing protein</fullName>
    </recommendedName>
</protein>
<evidence type="ECO:0000313" key="2">
    <source>
        <dbReference type="EMBL" id="QDV06383.1"/>
    </source>
</evidence>
<name>A0A518EQL4_9BACT</name>
<dbReference type="SUPFAM" id="SSF52540">
    <property type="entry name" value="P-loop containing nucleoside triphosphate hydrolases"/>
    <property type="match status" value="1"/>
</dbReference>
<keyword evidence="3" id="KW-1185">Reference proteome</keyword>
<dbReference type="Pfam" id="PF09848">
    <property type="entry name" value="SLFN-g3_helicase"/>
    <property type="match status" value="1"/>
</dbReference>
<dbReference type="InterPro" id="IPR027417">
    <property type="entry name" value="P-loop_NTPase"/>
</dbReference>
<reference evidence="2 3" key="1">
    <citation type="submission" date="2019-02" db="EMBL/GenBank/DDBJ databases">
        <title>Deep-cultivation of Planctomycetes and their phenomic and genomic characterization uncovers novel biology.</title>
        <authorList>
            <person name="Wiegand S."/>
            <person name="Jogler M."/>
            <person name="Boedeker C."/>
            <person name="Pinto D."/>
            <person name="Vollmers J."/>
            <person name="Rivas-Marin E."/>
            <person name="Kohn T."/>
            <person name="Peeters S.H."/>
            <person name="Heuer A."/>
            <person name="Rast P."/>
            <person name="Oberbeckmann S."/>
            <person name="Bunk B."/>
            <person name="Jeske O."/>
            <person name="Meyerdierks A."/>
            <person name="Storesund J.E."/>
            <person name="Kallscheuer N."/>
            <person name="Luecker S."/>
            <person name="Lage O.M."/>
            <person name="Pohl T."/>
            <person name="Merkel B.J."/>
            <person name="Hornburger P."/>
            <person name="Mueller R.-W."/>
            <person name="Bruemmer F."/>
            <person name="Labrenz M."/>
            <person name="Spormann A.M."/>
            <person name="Op den Camp H."/>
            <person name="Overmann J."/>
            <person name="Amann R."/>
            <person name="Jetten M.S.M."/>
            <person name="Mascher T."/>
            <person name="Medema M.H."/>
            <person name="Devos D.P."/>
            <person name="Kaster A.-K."/>
            <person name="Ovreas L."/>
            <person name="Rohde M."/>
            <person name="Galperin M.Y."/>
            <person name="Jogler C."/>
        </authorList>
    </citation>
    <scope>NUCLEOTIDE SEQUENCE [LARGE SCALE GENOMIC DNA]</scope>
    <source>
        <strain evidence="2 3">Poly30</strain>
    </source>
</reference>
<sequence length="711" mass="80041">MGMLLDVQAFRRRVQFDLDGLVGDLQQETRRASPGEAGAWRNSLPALSDVLVSDDLQSFHVQVGSLGSLALEYRLPASTSWADAVLLGRGETRPSAVIVELKDWRTDGDEPGPTEGLIRHAKREQLHPSDQVRGYAEYSQRFHSVVQDEEADVSGCVFFTFASDVQPYREKPHEILAGHYPIFARSESDVLKRFPAFLKARLRKPDPGFAERFTRGAYRQDRGFMVQVSKALQDEATSPFVLLDEQRTGFEKCMKQVNRSLRPAKSKVRQKPGSKSVVIIKGPPGSGKSAIAAHLWARLAADESIDGAVVMTTTSGSQRSNWETLFERATKTRLARGVIKKANQYNPGLSPRWVKERRDRGQETEIETWRENLRAHRIEVQELRCPDNAYAISIVDEAHALIDPTAAGKRGIPPSGWAMHAGPQAYHILRASKVSVFLLDGDQSYRDNETTTIDSIKRFAKELGATEIEEVDLSGHQFRCAGAAEYVDWIEQTLGLKESNGTNLRWRSSAGGPFRFEVAATPSELEEKLRFENERGHSVRLLASYARPWITKKAASPNGLPREARDFQITYDGADGPSTWSAVWNFAPEQDYTLFVQAPPGSYMAKEPLGEVGCPYVVRGFDFDYIGLLWLEDLVWREDRWVIQLDHVHESAWKKTKSEAKKEKAPGPATAELLQRLQRGYRILLTHAMLGAYVWFADEETRLHVEWLLAH</sequence>
<dbReference type="AlphaFoldDB" id="A0A518EQL4"/>
<dbReference type="InterPro" id="IPR018647">
    <property type="entry name" value="SLFN_3-like_DNA/RNA_helicase"/>
</dbReference>
<evidence type="ECO:0000313" key="3">
    <source>
        <dbReference type="Proteomes" id="UP000320390"/>
    </source>
</evidence>
<dbReference type="Gene3D" id="3.40.50.300">
    <property type="entry name" value="P-loop containing nucleotide triphosphate hydrolases"/>
    <property type="match status" value="1"/>
</dbReference>
<dbReference type="Proteomes" id="UP000320390">
    <property type="component" value="Chromosome"/>
</dbReference>
<gene>
    <name evidence="2" type="ORF">Poly30_18920</name>
</gene>
<accession>A0A518EQL4</accession>
<dbReference type="EMBL" id="CP036434">
    <property type="protein sequence ID" value="QDV06383.1"/>
    <property type="molecule type" value="Genomic_DNA"/>
</dbReference>
<feature type="domain" description="Schlafen group 3-like DNA/RNA helicase" evidence="1">
    <location>
        <begin position="275"/>
        <end position="698"/>
    </location>
</feature>